<protein>
    <recommendedName>
        <fullName evidence="2">DUF7357 domain-containing protein</fullName>
    </recommendedName>
</protein>
<feature type="compositionally biased region" description="Polar residues" evidence="1">
    <location>
        <begin position="328"/>
        <end position="338"/>
    </location>
</feature>
<feature type="region of interest" description="Disordered" evidence="1">
    <location>
        <begin position="153"/>
        <end position="544"/>
    </location>
</feature>
<dbReference type="Proteomes" id="UP000774617">
    <property type="component" value="Unassembled WGS sequence"/>
</dbReference>
<feature type="region of interest" description="Disordered" evidence="1">
    <location>
        <begin position="642"/>
        <end position="667"/>
    </location>
</feature>
<feature type="compositionally biased region" description="Low complexity" evidence="1">
    <location>
        <begin position="259"/>
        <end position="293"/>
    </location>
</feature>
<accession>A0ABQ8GG64</accession>
<feature type="compositionally biased region" description="Basic and acidic residues" evidence="1">
    <location>
        <begin position="186"/>
        <end position="200"/>
    </location>
</feature>
<feature type="compositionally biased region" description="Acidic residues" evidence="1">
    <location>
        <begin position="603"/>
        <end position="613"/>
    </location>
</feature>
<evidence type="ECO:0000259" key="2">
    <source>
        <dbReference type="Pfam" id="PF24054"/>
    </source>
</evidence>
<feature type="compositionally biased region" description="Acidic residues" evidence="1">
    <location>
        <begin position="373"/>
        <end position="385"/>
    </location>
</feature>
<feature type="domain" description="DUF7357" evidence="2">
    <location>
        <begin position="1"/>
        <end position="133"/>
    </location>
</feature>
<feature type="compositionally biased region" description="Basic residues" evidence="1">
    <location>
        <begin position="590"/>
        <end position="599"/>
    </location>
</feature>
<proteinExistence type="predicted"/>
<feature type="compositionally biased region" description="Low complexity" evidence="1">
    <location>
        <begin position="224"/>
        <end position="242"/>
    </location>
</feature>
<name>A0ABQ8GG64_9PEZI</name>
<feature type="region of interest" description="Disordered" evidence="1">
    <location>
        <begin position="721"/>
        <end position="759"/>
    </location>
</feature>
<comment type="caution">
    <text evidence="3">The sequence shown here is derived from an EMBL/GenBank/DDBJ whole genome shotgun (WGS) entry which is preliminary data.</text>
</comment>
<feature type="compositionally biased region" description="Basic and acidic residues" evidence="1">
    <location>
        <begin position="386"/>
        <end position="398"/>
    </location>
</feature>
<keyword evidence="4" id="KW-1185">Reference proteome</keyword>
<feature type="region of interest" description="Disordered" evidence="1">
    <location>
        <begin position="561"/>
        <end position="614"/>
    </location>
</feature>
<evidence type="ECO:0000313" key="4">
    <source>
        <dbReference type="Proteomes" id="UP000774617"/>
    </source>
</evidence>
<feature type="region of interest" description="Disordered" evidence="1">
    <location>
        <begin position="773"/>
        <end position="810"/>
    </location>
</feature>
<dbReference type="InterPro" id="IPR055781">
    <property type="entry name" value="DUF7357"/>
</dbReference>
<gene>
    <name evidence="3" type="ORF">B0J12DRAFT_661224</name>
</gene>
<dbReference type="Pfam" id="PF24054">
    <property type="entry name" value="DUF7357"/>
    <property type="match status" value="1"/>
</dbReference>
<feature type="compositionally biased region" description="Basic residues" evidence="1">
    <location>
        <begin position="349"/>
        <end position="362"/>
    </location>
</feature>
<feature type="compositionally biased region" description="Acidic residues" evidence="1">
    <location>
        <begin position="294"/>
        <end position="306"/>
    </location>
</feature>
<reference evidence="3 4" key="1">
    <citation type="journal article" date="2021" name="Nat. Commun.">
        <title>Genetic determinants of endophytism in the Arabidopsis root mycobiome.</title>
        <authorList>
            <person name="Mesny F."/>
            <person name="Miyauchi S."/>
            <person name="Thiergart T."/>
            <person name="Pickel B."/>
            <person name="Atanasova L."/>
            <person name="Karlsson M."/>
            <person name="Huettel B."/>
            <person name="Barry K.W."/>
            <person name="Haridas S."/>
            <person name="Chen C."/>
            <person name="Bauer D."/>
            <person name="Andreopoulos W."/>
            <person name="Pangilinan J."/>
            <person name="LaButti K."/>
            <person name="Riley R."/>
            <person name="Lipzen A."/>
            <person name="Clum A."/>
            <person name="Drula E."/>
            <person name="Henrissat B."/>
            <person name="Kohler A."/>
            <person name="Grigoriev I.V."/>
            <person name="Martin F.M."/>
            <person name="Hacquard S."/>
        </authorList>
    </citation>
    <scope>NUCLEOTIDE SEQUENCE [LARGE SCALE GENOMIC DNA]</scope>
    <source>
        <strain evidence="3 4">MPI-SDFR-AT-0080</strain>
    </source>
</reference>
<sequence length="810" mass="90122">MRLRLTVRRHKLPDADLLWAVPDDKAHEPFTIAQLLEQINDIIPLESPHWGLEDYSVEIGSFEALHFQKVKDVLKDEDHVCIRHLTQSELRARHIAGRDQISADGQHLIDGIPFGKSYFPLRRPYRPSINIPPLRNSVAGATADDTLPGLLEEAPSIQDKSGEDSDDAEYIAEQPARKRRKVGSVKSDKSDKSVRFREDQPLAALPSDNESEQEYGIDSDEDLSSSSISDISSDDSSSAASDQAARMRVHAGSPKEPVSSTSQSDSSSSESDSDTSDSSGSSGSSDSDTSSSDGDSDSDSDSEPEEVSSKVPGMLGGKTEATKEGHSNSENPPQNQANAPFRGLERTKARNRRRRLGRVRRRMQQDLGRDVTSEDAAEAMDETDGMLEREGDIFDKPHALSPDGLLEGNIADGEISDTDSTLQEDQNMTTSTHEEHIQEAVTENTDGVSVEHATQEAPDSATTVTQEKAAEIDDTPATKRKRIDVGSFRRLTMGSLGLRAPKSKEEADRLREKLDSNVSMRNKKKHWAQSPAQSQDVEPDDLEGEDAWRSRIELKAFEVVDESVEQLSTPPFPFKQRWDPQQQYYETKSKSKKKRKRKNQNYDEQEEYYDDGYDVGGNEEWQILNYDNEVEEDAAHSQLLQETQDAKTMSAAMPENDDFPPLPSDVTTLPKLATEDIRAGSIIVYKEMEVSELTGWQPTISDYRTAKVLETDDEGVHLELAARDIPQKANQHTDGKKGGKDEPRLFDITEEEDDPSKPWVEVQNITELWLLQPASNEVAEDEGMVDVHSVDENEEGPGEGMKDAQISDTK</sequence>
<feature type="compositionally biased region" description="Polar residues" evidence="1">
    <location>
        <begin position="418"/>
        <end position="431"/>
    </location>
</feature>
<evidence type="ECO:0000313" key="3">
    <source>
        <dbReference type="EMBL" id="KAH7052310.1"/>
    </source>
</evidence>
<dbReference type="EMBL" id="JAGTJR010000011">
    <property type="protein sequence ID" value="KAH7052310.1"/>
    <property type="molecule type" value="Genomic_DNA"/>
</dbReference>
<feature type="compositionally biased region" description="Basic and acidic residues" evidence="1">
    <location>
        <begin position="502"/>
        <end position="515"/>
    </location>
</feature>
<organism evidence="3 4">
    <name type="scientific">Macrophomina phaseolina</name>
    <dbReference type="NCBI Taxonomy" id="35725"/>
    <lineage>
        <taxon>Eukaryota</taxon>
        <taxon>Fungi</taxon>
        <taxon>Dikarya</taxon>
        <taxon>Ascomycota</taxon>
        <taxon>Pezizomycotina</taxon>
        <taxon>Dothideomycetes</taxon>
        <taxon>Dothideomycetes incertae sedis</taxon>
        <taxon>Botryosphaeriales</taxon>
        <taxon>Botryosphaeriaceae</taxon>
        <taxon>Macrophomina</taxon>
    </lineage>
</organism>
<feature type="compositionally biased region" description="Basic and acidic residues" evidence="1">
    <location>
        <begin position="721"/>
        <end position="747"/>
    </location>
</feature>
<feature type="compositionally biased region" description="Basic and acidic residues" evidence="1">
    <location>
        <begin position="363"/>
        <end position="372"/>
    </location>
</feature>
<evidence type="ECO:0000256" key="1">
    <source>
        <dbReference type="SAM" id="MobiDB-lite"/>
    </source>
</evidence>
<feature type="compositionally biased region" description="Acidic residues" evidence="1">
    <location>
        <begin position="209"/>
        <end position="223"/>
    </location>
</feature>